<dbReference type="CDD" id="cd18595">
    <property type="entry name" value="ABC_6TM_MRP1_2_3_6_D1_like"/>
    <property type="match status" value="1"/>
</dbReference>
<dbReference type="Pfam" id="PF00664">
    <property type="entry name" value="ABC_membrane"/>
    <property type="match status" value="2"/>
</dbReference>
<dbReference type="Gene3D" id="3.40.50.300">
    <property type="entry name" value="P-loop containing nucleotide triphosphate hydrolases"/>
    <property type="match status" value="2"/>
</dbReference>
<feature type="domain" description="ABC transmembrane type-1" evidence="15">
    <location>
        <begin position="297"/>
        <end position="583"/>
    </location>
</feature>
<keyword evidence="9" id="KW-0067">ATP-binding</keyword>
<dbReference type="InterPro" id="IPR017871">
    <property type="entry name" value="ABC_transporter-like_CS"/>
</dbReference>
<evidence type="ECO:0000256" key="2">
    <source>
        <dbReference type="ARBA" id="ARBA00009726"/>
    </source>
</evidence>
<gene>
    <name evidence="16" type="ORF">ATC70_013507</name>
</gene>
<dbReference type="PANTHER" id="PTHR24223">
    <property type="entry name" value="ATP-BINDING CASSETTE SUB-FAMILY C"/>
    <property type="match status" value="1"/>
</dbReference>
<keyword evidence="12 13" id="KW-0472">Membrane</keyword>
<feature type="transmembrane region" description="Helical" evidence="13">
    <location>
        <begin position="150"/>
        <end position="170"/>
    </location>
</feature>
<feature type="transmembrane region" description="Helical" evidence="13">
    <location>
        <begin position="520"/>
        <end position="544"/>
    </location>
</feature>
<feature type="transmembrane region" description="Helical" evidence="13">
    <location>
        <begin position="1211"/>
        <end position="1232"/>
    </location>
</feature>
<dbReference type="GO" id="GO:0000329">
    <property type="term" value="C:fungal-type vacuole membrane"/>
    <property type="evidence" value="ECO:0007669"/>
    <property type="project" value="UniProtKB-ARBA"/>
</dbReference>
<keyword evidence="11 13" id="KW-1133">Transmembrane helix</keyword>
<dbReference type="CDD" id="cd18603">
    <property type="entry name" value="ABC_6TM_MRP1_2_3_6_D2_like"/>
    <property type="match status" value="1"/>
</dbReference>
<dbReference type="InterPro" id="IPR036640">
    <property type="entry name" value="ABC1_TM_sf"/>
</dbReference>
<name>A0AAN7D2J6_9FUNG</name>
<evidence type="ECO:0000256" key="7">
    <source>
        <dbReference type="ARBA" id="ARBA00022737"/>
    </source>
</evidence>
<dbReference type="SUPFAM" id="SSF90123">
    <property type="entry name" value="ABC transporter transmembrane region"/>
    <property type="match status" value="2"/>
</dbReference>
<evidence type="ECO:0000256" key="5">
    <source>
        <dbReference type="ARBA" id="ARBA00022554"/>
    </source>
</evidence>
<comment type="similarity">
    <text evidence="2">Belongs to the ABC transporter superfamily. ABCC family. Conjugate transporter (TC 3.A.1.208) subfamily.</text>
</comment>
<dbReference type="EMBL" id="JASEJX010000043">
    <property type="protein sequence ID" value="KAK4508884.1"/>
    <property type="molecule type" value="Genomic_DNA"/>
</dbReference>
<dbReference type="SMART" id="SM00382">
    <property type="entry name" value="AAA"/>
    <property type="match status" value="2"/>
</dbReference>
<keyword evidence="5" id="KW-0926">Vacuole</keyword>
<evidence type="ECO:0000256" key="1">
    <source>
        <dbReference type="ARBA" id="ARBA00004128"/>
    </source>
</evidence>
<keyword evidence="7" id="KW-0677">Repeat</keyword>
<evidence type="ECO:0000313" key="17">
    <source>
        <dbReference type="Proteomes" id="UP001304243"/>
    </source>
</evidence>
<keyword evidence="6 13" id="KW-0812">Transmembrane</keyword>
<dbReference type="InterPro" id="IPR027417">
    <property type="entry name" value="P-loop_NTPase"/>
</dbReference>
<comment type="caution">
    <text evidence="16">The sequence shown here is derived from an EMBL/GenBank/DDBJ whole genome shotgun (WGS) entry which is preliminary data.</text>
</comment>
<dbReference type="GO" id="GO:0005524">
    <property type="term" value="F:ATP binding"/>
    <property type="evidence" value="ECO:0007669"/>
    <property type="project" value="UniProtKB-KW"/>
</dbReference>
<evidence type="ECO:0000256" key="11">
    <source>
        <dbReference type="ARBA" id="ARBA00022989"/>
    </source>
</evidence>
<evidence type="ECO:0000256" key="12">
    <source>
        <dbReference type="ARBA" id="ARBA00023136"/>
    </source>
</evidence>
<feature type="transmembrane region" description="Helical" evidence="13">
    <location>
        <begin position="1103"/>
        <end position="1135"/>
    </location>
</feature>
<feature type="domain" description="ABC transmembrane type-1" evidence="15">
    <location>
        <begin position="981"/>
        <end position="1267"/>
    </location>
</feature>
<comment type="subcellular location">
    <subcellularLocation>
        <location evidence="1">Vacuole membrane</location>
        <topology evidence="1">Multi-pass membrane protein</topology>
    </subcellularLocation>
</comment>
<evidence type="ECO:0000259" key="14">
    <source>
        <dbReference type="PROSITE" id="PS50893"/>
    </source>
</evidence>
<dbReference type="RefSeq" id="XP_064675550.1">
    <property type="nucleotide sequence ID" value="XM_064832671.1"/>
</dbReference>
<evidence type="ECO:0000313" key="16">
    <source>
        <dbReference type="EMBL" id="KAK4508884.1"/>
    </source>
</evidence>
<evidence type="ECO:0000256" key="13">
    <source>
        <dbReference type="SAM" id="Phobius"/>
    </source>
</evidence>
<dbReference type="InterPro" id="IPR003439">
    <property type="entry name" value="ABC_transporter-like_ATP-bd"/>
</dbReference>
<protein>
    <submittedName>
        <fullName evidence="16">Uncharacterized protein</fullName>
    </submittedName>
</protein>
<keyword evidence="10" id="KW-1278">Translocase</keyword>
<feature type="transmembrane region" description="Helical" evidence="13">
    <location>
        <begin position="1017"/>
        <end position="1048"/>
    </location>
</feature>
<sequence length="1542" mass="174182">MDDQWILGRHKDKPEHIPSSDNMCYNPEGWGPLSSIRQPDFTPCFEDTVVMLIPSIYILVAGIIRVWMLSKRTHLSKDATRNWLYFVKMSALIILFLMAATSFVFSIKEAPSLFDNAQIIAQGFNVLVLVFVIVLHHLEYTRNKISSGVLLFYWLFEIVAGCIKLRTMIISHGKTSNHPDHFAMYLIRFALSIIIFILELVPRPQSQYIMLQDQDDEMECPEEKTNIFGRLTFSWMTPLMQLGYKSPLVMEDLWNLKYEDETHVVGQRFQKHWKREMEKEKPSLFRALVFTLGGPFLFAAALKAIQDILQFTQPLLLRELMGWVGSYLTDAPEPGYRGVFIAVGMFLTAFAQTMFLHQYFQLCFTTGMKMRAALVTAIYQKTLILSNASRQQSTVGEIVNRMSVDAQRLMDLCTYFHIGWSGPFQITIALYLLWKTMGPSIWAGVTVLILAIPLNMLIAKTMRKYQKAQMDNKDARVKLMNEILNGIKVIKLYAWELPFIEKVSFIRNDLELAMLKRIGLLSAAQSFTWTSIPFFVSIFTFAFYVMITATPLTSQIAFVAISLFGLLQFPMAIFPNVITSIIEASVSLYRIEDYLSSEEIDSSAITRQDFRKMPNWNPSVPLVELKNANFKWNRQENLNDLNNINIALKKGTLTAVVGRVGSGKSTLVSSILGDTAKVSGQVTLRGSIAYVPQQPWIMNATLRDNITFGLRWDPVFYEQVLEACSLKLDMKMLSDGDQTEIGERGINLSGGQKARVSLARALYARADIYILDDPLSAVDAHVGRHLFDHVLGPHGLLKNKARLLVTHAIAYLDKADQVIMMRNGRIQVQGTYAELMAEQSGELHKLVSEYGSQLHREEVRDDSADVVLSSTPASIDDTALEAMEAEHSASIGNSEEESSINQDMLRRRSSERRISLSSLLSQTTLRRGSLASSIFRPQRSKNKTDIFRTGQLMTVEESAKGKVDWDVYKQYAKACSVGGVVAVLAFQCASQGSQVGSNIWLKHWSSNNSQDGANNNVWLYLGIYALIGWSATIFAFLQTMFMWVFCAIRSARYLHSSMLESVVKSPMSFFDTTPLGRILNRFSKDEHTIDEVLPRNFNMYIRVFAQVVATVLIITFSTPFFLLLVIPLAFVYMAVQRYYLATSRELKRLDSVGKSPIYSHFQETIQGVSTIRAYEQQRAFIFQNQYRLDNNQRAYFPSITCNRWLAVRLEFLGSIIIFGSSIFAVFGVLYGPRSYIDPGLVGLSVSYALSVTQALSWVIRSYCDIETNIVSVERVKEYIDLPREKYESARSVDPMWPAKGKIEFRGYSTRYRDGLDLCLKNLSFIVEPKEKIGIVGRTGAGKSSLSLSLFRIIEAARGSIIIDGVDIASLRLFDLRSRLTIIPQDPVLFAGTVRENLDPFGAHDDIQIWQALQNAHLNDHVAAMDGQLNGVVLEGGDNFSVGQRQLICLARALLRRTTILILDEATAAIDVETDSIVQETIRRQFVNCTILTIAHRINTVMDSDRILVLDEGTVGEFNSPKNLIANHSSLFYSLCKEAGLVD</sequence>
<organism evidence="16 17">
    <name type="scientific">Mucor velutinosus</name>
    <dbReference type="NCBI Taxonomy" id="708070"/>
    <lineage>
        <taxon>Eukaryota</taxon>
        <taxon>Fungi</taxon>
        <taxon>Fungi incertae sedis</taxon>
        <taxon>Mucoromycota</taxon>
        <taxon>Mucoromycotina</taxon>
        <taxon>Mucoromycetes</taxon>
        <taxon>Mucorales</taxon>
        <taxon>Mucorineae</taxon>
        <taxon>Mucoraceae</taxon>
        <taxon>Mucor</taxon>
    </lineage>
</organism>
<evidence type="ECO:0000256" key="3">
    <source>
        <dbReference type="ARBA" id="ARBA00022448"/>
    </source>
</evidence>
<dbReference type="CDD" id="cd03250">
    <property type="entry name" value="ABCC_MRP_domain1"/>
    <property type="match status" value="1"/>
</dbReference>
<feature type="transmembrane region" description="Helical" evidence="13">
    <location>
        <begin position="284"/>
        <end position="305"/>
    </location>
</feature>
<dbReference type="CDD" id="cd03244">
    <property type="entry name" value="ABCC_MRP_domain2"/>
    <property type="match status" value="1"/>
</dbReference>
<feature type="transmembrane region" description="Helical" evidence="13">
    <location>
        <begin position="49"/>
        <end position="70"/>
    </location>
</feature>
<dbReference type="GO" id="GO:0140359">
    <property type="term" value="F:ABC-type transporter activity"/>
    <property type="evidence" value="ECO:0007669"/>
    <property type="project" value="InterPro"/>
</dbReference>
<evidence type="ECO:0000256" key="8">
    <source>
        <dbReference type="ARBA" id="ARBA00022741"/>
    </source>
</evidence>
<dbReference type="FunFam" id="1.20.1560.10:FF:000020">
    <property type="entry name" value="ABC metal ion transporter"/>
    <property type="match status" value="1"/>
</dbReference>
<dbReference type="GO" id="GO:0016887">
    <property type="term" value="F:ATP hydrolysis activity"/>
    <property type="evidence" value="ECO:0007669"/>
    <property type="project" value="InterPro"/>
</dbReference>
<evidence type="ECO:0000256" key="10">
    <source>
        <dbReference type="ARBA" id="ARBA00022967"/>
    </source>
</evidence>
<dbReference type="Proteomes" id="UP001304243">
    <property type="component" value="Unassembled WGS sequence"/>
</dbReference>
<dbReference type="InterPro" id="IPR003593">
    <property type="entry name" value="AAA+_ATPase"/>
</dbReference>
<evidence type="ECO:0000256" key="6">
    <source>
        <dbReference type="ARBA" id="ARBA00022692"/>
    </source>
</evidence>
<dbReference type="GO" id="GO:0042592">
    <property type="term" value="P:homeostatic process"/>
    <property type="evidence" value="ECO:0007669"/>
    <property type="project" value="UniProtKB-ARBA"/>
</dbReference>
<evidence type="ECO:0000259" key="15">
    <source>
        <dbReference type="PROSITE" id="PS50929"/>
    </source>
</evidence>
<dbReference type="SUPFAM" id="SSF52540">
    <property type="entry name" value="P-loop containing nucleoside triphosphate hydrolases"/>
    <property type="match status" value="2"/>
</dbReference>
<feature type="transmembrane region" description="Helical" evidence="13">
    <location>
        <begin position="82"/>
        <end position="107"/>
    </location>
</feature>
<dbReference type="Pfam" id="PF24357">
    <property type="entry name" value="TMD0_ABC"/>
    <property type="match status" value="1"/>
</dbReference>
<dbReference type="GeneID" id="89957193"/>
<dbReference type="PROSITE" id="PS50893">
    <property type="entry name" value="ABC_TRANSPORTER_2"/>
    <property type="match status" value="2"/>
</dbReference>
<reference evidence="16 17" key="1">
    <citation type="submission" date="2022-11" db="EMBL/GenBank/DDBJ databases">
        <title>Mucor velutinosus strain NIH1002 WGS.</title>
        <authorList>
            <person name="Subramanian P."/>
            <person name="Mullikin J.C."/>
            <person name="Segre J.A."/>
            <person name="Zelazny A.M."/>
        </authorList>
    </citation>
    <scope>NUCLEOTIDE SEQUENCE [LARGE SCALE GENOMIC DNA]</scope>
    <source>
        <strain evidence="16 17">NIH1002</strain>
    </source>
</reference>
<keyword evidence="17" id="KW-1185">Reference proteome</keyword>
<feature type="domain" description="ABC transporter" evidence="14">
    <location>
        <begin position="623"/>
        <end position="848"/>
    </location>
</feature>
<dbReference type="PANTHER" id="PTHR24223:SF443">
    <property type="entry name" value="MULTIDRUG-RESISTANCE LIKE PROTEIN 1, ISOFORM I"/>
    <property type="match status" value="1"/>
</dbReference>
<dbReference type="InterPro" id="IPR050173">
    <property type="entry name" value="ABC_transporter_C-like"/>
</dbReference>
<keyword evidence="8" id="KW-0547">Nucleotide-binding</keyword>
<dbReference type="InterPro" id="IPR011527">
    <property type="entry name" value="ABC1_TM_dom"/>
</dbReference>
<feature type="transmembrane region" description="Helical" evidence="13">
    <location>
        <begin position="412"/>
        <end position="434"/>
    </location>
</feature>
<dbReference type="Pfam" id="PF00005">
    <property type="entry name" value="ABC_tran"/>
    <property type="match status" value="2"/>
</dbReference>
<feature type="transmembrane region" description="Helical" evidence="13">
    <location>
        <begin position="119"/>
        <end position="138"/>
    </location>
</feature>
<feature type="transmembrane region" description="Helical" evidence="13">
    <location>
        <begin position="440"/>
        <end position="458"/>
    </location>
</feature>
<dbReference type="FunFam" id="1.20.1560.10:FF:000001">
    <property type="entry name" value="ATP-binding cassette subfamily C member 1"/>
    <property type="match status" value="1"/>
</dbReference>
<evidence type="ECO:0000256" key="9">
    <source>
        <dbReference type="ARBA" id="ARBA00022840"/>
    </source>
</evidence>
<proteinExistence type="inferred from homology"/>
<keyword evidence="3" id="KW-0813">Transport</keyword>
<dbReference type="FunFam" id="3.40.50.300:FF:000450">
    <property type="entry name" value="ABC transporter C family member 2"/>
    <property type="match status" value="1"/>
</dbReference>
<dbReference type="FunFam" id="3.40.50.300:FF:000074">
    <property type="entry name" value="Multidrug resistance-associated protein 5 isoform 1"/>
    <property type="match status" value="1"/>
</dbReference>
<dbReference type="InterPro" id="IPR056227">
    <property type="entry name" value="TMD0_ABC"/>
</dbReference>
<feature type="domain" description="ABC transporter" evidence="14">
    <location>
        <begin position="1302"/>
        <end position="1536"/>
    </location>
</feature>
<dbReference type="PROSITE" id="PS50929">
    <property type="entry name" value="ABC_TM1F"/>
    <property type="match status" value="2"/>
</dbReference>
<accession>A0AAN7D2J6</accession>
<keyword evidence="4" id="KW-0597">Phosphoprotein</keyword>
<feature type="transmembrane region" description="Helical" evidence="13">
    <location>
        <begin position="182"/>
        <end position="201"/>
    </location>
</feature>
<evidence type="ECO:0000256" key="4">
    <source>
        <dbReference type="ARBA" id="ARBA00022553"/>
    </source>
</evidence>
<dbReference type="Gene3D" id="1.20.1560.10">
    <property type="entry name" value="ABC transporter type 1, transmembrane domain"/>
    <property type="match status" value="2"/>
</dbReference>
<dbReference type="PROSITE" id="PS00211">
    <property type="entry name" value="ABC_TRANSPORTER_1"/>
    <property type="match status" value="2"/>
</dbReference>
<feature type="transmembrane region" description="Helical" evidence="13">
    <location>
        <begin position="556"/>
        <end position="578"/>
    </location>
</feature>
<feature type="transmembrane region" description="Helical" evidence="13">
    <location>
        <begin position="339"/>
        <end position="360"/>
    </location>
</feature>